<dbReference type="Proteomes" id="UP000007266">
    <property type="component" value="Linkage group 1"/>
</dbReference>
<dbReference type="InterPro" id="IPR035979">
    <property type="entry name" value="RBD_domain_sf"/>
</dbReference>
<evidence type="ECO:0000313" key="4">
    <source>
        <dbReference type="Proteomes" id="UP000007266"/>
    </source>
</evidence>
<dbReference type="PANTHER" id="PTHR21678:SF0">
    <property type="entry name" value="C3H1-TYPE DOMAIN-CONTAINING PROTEIN"/>
    <property type="match status" value="1"/>
</dbReference>
<feature type="region of interest" description="Disordered" evidence="2">
    <location>
        <begin position="95"/>
        <end position="136"/>
    </location>
</feature>
<protein>
    <submittedName>
        <fullName evidence="3">Uncharacterized protein</fullName>
    </submittedName>
</protein>
<evidence type="ECO:0000256" key="2">
    <source>
        <dbReference type="SAM" id="MobiDB-lite"/>
    </source>
</evidence>
<dbReference type="eggNOG" id="KOG4483">
    <property type="taxonomic scope" value="Eukaryota"/>
</dbReference>
<organism evidence="3 4">
    <name type="scientific">Tribolium castaneum</name>
    <name type="common">Red flour beetle</name>
    <dbReference type="NCBI Taxonomy" id="7070"/>
    <lineage>
        <taxon>Eukaryota</taxon>
        <taxon>Metazoa</taxon>
        <taxon>Ecdysozoa</taxon>
        <taxon>Arthropoda</taxon>
        <taxon>Hexapoda</taxon>
        <taxon>Insecta</taxon>
        <taxon>Pterygota</taxon>
        <taxon>Neoptera</taxon>
        <taxon>Endopterygota</taxon>
        <taxon>Coleoptera</taxon>
        <taxon>Polyphaga</taxon>
        <taxon>Cucujiformia</taxon>
        <taxon>Tenebrionidae</taxon>
        <taxon>Tenebrionidae incertae sedis</taxon>
        <taxon>Tribolium</taxon>
    </lineage>
</organism>
<dbReference type="InParanoid" id="D6W811"/>
<feature type="coiled-coil region" evidence="1">
    <location>
        <begin position="532"/>
        <end position="559"/>
    </location>
</feature>
<reference evidence="3 4" key="2">
    <citation type="journal article" date="2010" name="Nucleic Acids Res.">
        <title>BeetleBase in 2010: revisions to provide comprehensive genomic information for Tribolium castaneum.</title>
        <authorList>
            <person name="Kim H.S."/>
            <person name="Murphy T."/>
            <person name="Xia J."/>
            <person name="Caragea D."/>
            <person name="Park Y."/>
            <person name="Beeman R.W."/>
            <person name="Lorenzen M.D."/>
            <person name="Butcher S."/>
            <person name="Manak J.R."/>
            <person name="Brown S.J."/>
        </authorList>
    </citation>
    <scope>GENOME REANNOTATION</scope>
    <source>
        <strain evidence="3 4">Georgia GA2</strain>
    </source>
</reference>
<dbReference type="InterPro" id="IPR012677">
    <property type="entry name" value="Nucleotide-bd_a/b_plait_sf"/>
</dbReference>
<dbReference type="OMA" id="QNEKDAW"/>
<dbReference type="Gene3D" id="3.30.70.330">
    <property type="match status" value="1"/>
</dbReference>
<reference evidence="3 4" key="1">
    <citation type="journal article" date="2008" name="Nature">
        <title>The genome of the model beetle and pest Tribolium castaneum.</title>
        <authorList>
            <consortium name="Tribolium Genome Sequencing Consortium"/>
            <person name="Richards S."/>
            <person name="Gibbs R.A."/>
            <person name="Weinstock G.M."/>
            <person name="Brown S.J."/>
            <person name="Denell R."/>
            <person name="Beeman R.W."/>
            <person name="Gibbs R."/>
            <person name="Beeman R.W."/>
            <person name="Brown S.J."/>
            <person name="Bucher G."/>
            <person name="Friedrich M."/>
            <person name="Grimmelikhuijzen C.J."/>
            <person name="Klingler M."/>
            <person name="Lorenzen M."/>
            <person name="Richards S."/>
            <person name="Roth S."/>
            <person name="Schroder R."/>
            <person name="Tautz D."/>
            <person name="Zdobnov E.M."/>
            <person name="Muzny D."/>
            <person name="Gibbs R.A."/>
            <person name="Weinstock G.M."/>
            <person name="Attaway T."/>
            <person name="Bell S."/>
            <person name="Buhay C.J."/>
            <person name="Chandrabose M.N."/>
            <person name="Chavez D."/>
            <person name="Clerk-Blankenburg K.P."/>
            <person name="Cree A."/>
            <person name="Dao M."/>
            <person name="Davis C."/>
            <person name="Chacko J."/>
            <person name="Dinh H."/>
            <person name="Dugan-Rocha S."/>
            <person name="Fowler G."/>
            <person name="Garner T.T."/>
            <person name="Garnes J."/>
            <person name="Gnirke A."/>
            <person name="Hawes A."/>
            <person name="Hernandez J."/>
            <person name="Hines S."/>
            <person name="Holder M."/>
            <person name="Hume J."/>
            <person name="Jhangiani S.N."/>
            <person name="Joshi V."/>
            <person name="Khan Z.M."/>
            <person name="Jackson L."/>
            <person name="Kovar C."/>
            <person name="Kowis A."/>
            <person name="Lee S."/>
            <person name="Lewis L.R."/>
            <person name="Margolis J."/>
            <person name="Morgan M."/>
            <person name="Nazareth L.V."/>
            <person name="Nguyen N."/>
            <person name="Okwuonu G."/>
            <person name="Parker D."/>
            <person name="Richards S."/>
            <person name="Ruiz S.J."/>
            <person name="Santibanez J."/>
            <person name="Savard J."/>
            <person name="Scherer S.E."/>
            <person name="Schneider B."/>
            <person name="Sodergren E."/>
            <person name="Tautz D."/>
            <person name="Vattahil S."/>
            <person name="Villasana D."/>
            <person name="White C.S."/>
            <person name="Wright R."/>
            <person name="Park Y."/>
            <person name="Beeman R.W."/>
            <person name="Lord J."/>
            <person name="Oppert B."/>
            <person name="Lorenzen M."/>
            <person name="Brown S."/>
            <person name="Wang L."/>
            <person name="Savard J."/>
            <person name="Tautz D."/>
            <person name="Richards S."/>
            <person name="Weinstock G."/>
            <person name="Gibbs R.A."/>
            <person name="Liu Y."/>
            <person name="Worley K."/>
            <person name="Weinstock G."/>
            <person name="Elsik C.G."/>
            <person name="Reese J.T."/>
            <person name="Elhaik E."/>
            <person name="Landan G."/>
            <person name="Graur D."/>
            <person name="Arensburger P."/>
            <person name="Atkinson P."/>
            <person name="Beeman R.W."/>
            <person name="Beidler J."/>
            <person name="Brown S.J."/>
            <person name="Demuth J.P."/>
            <person name="Drury D.W."/>
            <person name="Du Y.Z."/>
            <person name="Fujiwara H."/>
            <person name="Lorenzen M."/>
            <person name="Maselli V."/>
            <person name="Osanai M."/>
            <person name="Park Y."/>
            <person name="Robertson H.M."/>
            <person name="Tu Z."/>
            <person name="Wang J.J."/>
            <person name="Wang S."/>
            <person name="Richards S."/>
            <person name="Song H."/>
            <person name="Zhang L."/>
            <person name="Sodergren E."/>
            <person name="Werner D."/>
            <person name="Stanke M."/>
            <person name="Morgenstern B."/>
            <person name="Solovyev V."/>
            <person name="Kosarev P."/>
            <person name="Brown G."/>
            <person name="Chen H.C."/>
            <person name="Ermolaeva O."/>
            <person name="Hlavina W."/>
            <person name="Kapustin Y."/>
            <person name="Kiryutin B."/>
            <person name="Kitts P."/>
            <person name="Maglott D."/>
            <person name="Pruitt K."/>
            <person name="Sapojnikov V."/>
            <person name="Souvorov A."/>
            <person name="Mackey A.J."/>
            <person name="Waterhouse R.M."/>
            <person name="Wyder S."/>
            <person name="Zdobnov E.M."/>
            <person name="Zdobnov E.M."/>
            <person name="Wyder S."/>
            <person name="Kriventseva E.V."/>
            <person name="Kadowaki T."/>
            <person name="Bork P."/>
            <person name="Aranda M."/>
            <person name="Bao R."/>
            <person name="Beermann A."/>
            <person name="Berns N."/>
            <person name="Bolognesi R."/>
            <person name="Bonneton F."/>
            <person name="Bopp D."/>
            <person name="Brown S.J."/>
            <person name="Bucher G."/>
            <person name="Butts T."/>
            <person name="Chaumot A."/>
            <person name="Denell R.E."/>
            <person name="Ferrier D.E."/>
            <person name="Friedrich M."/>
            <person name="Gordon C.M."/>
            <person name="Jindra M."/>
            <person name="Klingler M."/>
            <person name="Lan Q."/>
            <person name="Lattorff H.M."/>
            <person name="Laudet V."/>
            <person name="von Levetsow C."/>
            <person name="Liu Z."/>
            <person name="Lutz R."/>
            <person name="Lynch J.A."/>
            <person name="da Fonseca R.N."/>
            <person name="Posnien N."/>
            <person name="Reuter R."/>
            <person name="Roth S."/>
            <person name="Savard J."/>
            <person name="Schinko J.B."/>
            <person name="Schmitt C."/>
            <person name="Schoppmeier M."/>
            <person name="Schroder R."/>
            <person name="Shippy T.D."/>
            <person name="Simonnet F."/>
            <person name="Marques-Souza H."/>
            <person name="Tautz D."/>
            <person name="Tomoyasu Y."/>
            <person name="Trauner J."/>
            <person name="Van der Zee M."/>
            <person name="Vervoort M."/>
            <person name="Wittkopp N."/>
            <person name="Wimmer E.A."/>
            <person name="Yang X."/>
            <person name="Jones A.K."/>
            <person name="Sattelle D.B."/>
            <person name="Ebert P.R."/>
            <person name="Nelson D."/>
            <person name="Scott J.G."/>
            <person name="Beeman R.W."/>
            <person name="Muthukrishnan S."/>
            <person name="Kramer K.J."/>
            <person name="Arakane Y."/>
            <person name="Beeman R.W."/>
            <person name="Zhu Q."/>
            <person name="Hogenkamp D."/>
            <person name="Dixit R."/>
            <person name="Oppert B."/>
            <person name="Jiang H."/>
            <person name="Zou Z."/>
            <person name="Marshall J."/>
            <person name="Elpidina E."/>
            <person name="Vinokurov K."/>
            <person name="Oppert C."/>
            <person name="Zou Z."/>
            <person name="Evans J."/>
            <person name="Lu Z."/>
            <person name="Zhao P."/>
            <person name="Sumathipala N."/>
            <person name="Altincicek B."/>
            <person name="Vilcinskas A."/>
            <person name="Williams M."/>
            <person name="Hultmark D."/>
            <person name="Hetru C."/>
            <person name="Jiang H."/>
            <person name="Grimmelikhuijzen C.J."/>
            <person name="Hauser F."/>
            <person name="Cazzamali G."/>
            <person name="Williamson M."/>
            <person name="Park Y."/>
            <person name="Li B."/>
            <person name="Tanaka Y."/>
            <person name="Predel R."/>
            <person name="Neupert S."/>
            <person name="Schachtner J."/>
            <person name="Verleyen P."/>
            <person name="Raible F."/>
            <person name="Bork P."/>
            <person name="Friedrich M."/>
            <person name="Walden K.K."/>
            <person name="Robertson H.M."/>
            <person name="Angeli S."/>
            <person name="Foret S."/>
            <person name="Bucher G."/>
            <person name="Schuetz S."/>
            <person name="Maleszka R."/>
            <person name="Wimmer E.A."/>
            <person name="Beeman R.W."/>
            <person name="Lorenzen M."/>
            <person name="Tomoyasu Y."/>
            <person name="Miller S.C."/>
            <person name="Grossmann D."/>
            <person name="Bucher G."/>
        </authorList>
    </citation>
    <scope>NUCLEOTIDE SEQUENCE [LARGE SCALE GENOMIC DNA]</scope>
    <source>
        <strain evidence="3 4">Georgia GA2</strain>
    </source>
</reference>
<dbReference type="SUPFAM" id="SSF54928">
    <property type="entry name" value="RNA-binding domain, RBD"/>
    <property type="match status" value="1"/>
</dbReference>
<dbReference type="AlphaFoldDB" id="D6W811"/>
<dbReference type="HOGENOM" id="CLU_575326_0_0_1"/>
<proteinExistence type="predicted"/>
<name>D6W811_TRICA</name>
<gene>
    <name evidence="3" type="primary">AUGUSTUS-3.0.2_04772</name>
    <name evidence="3" type="ORF">TcasGA2_TC004772</name>
</gene>
<evidence type="ECO:0000256" key="1">
    <source>
        <dbReference type="SAM" id="Coils"/>
    </source>
</evidence>
<accession>D6W811</accession>
<keyword evidence="4" id="KW-1185">Reference proteome</keyword>
<evidence type="ECO:0000313" key="3">
    <source>
        <dbReference type="EMBL" id="EFA11165.2"/>
    </source>
</evidence>
<dbReference type="InterPro" id="IPR039884">
    <property type="entry name" value="R3HC1/R3HCL"/>
</dbReference>
<sequence length="573" mass="65520">MSGPDVDEVLNYLSIKFNKIFCDREFVCCVIEDFQAVLGNKARICVLVFPTLGPIYLKALRYQARIFDLAVFNITSASGKFRSLAVCHKDHLKKQSKEEAMPESSKRKRPERQLYVPPAQRGARKSDKKVTEPVPKPSAISDECLLNLSDVLLLYHNFIKIYQLVLSDVYWDLNQFQVIKPGFYFQTCPVYDFENLQTVAEKPSAVLVDQEVSDFAQVVNGLPEFENSLYRIECDNVCDSENCIVDLSVIGLGHFFIISMENSDYFYECQEQHDPSICCANVRNQLATSKKLERLHISAIKSENETNKNGTPKSNKDVIKNQINMNKKKVSDNTHEQEKEIMRMTKEYINRKTRPIMKYVDDSNDTLRIDKSDSVNNWEDLFDDNGQIQEELLTEIVDKVGDDITIVKASEDYTAYTNKPPEELEHVVELYNFPPTLETHDLVQAFSEINSDAMYIKWVDDTHALLVLGSLSQAQKAVSMRNPLIKVRPMTAASAISMDVANKSDLKPAMKRPPTNLQTARRLITSHLGTKSKLTKEQIAKEKQDLKNAREMKRMLKQNEKDAWEGNLRSSVN</sequence>
<keyword evidence="1" id="KW-0175">Coiled coil</keyword>
<dbReference type="PANTHER" id="PTHR21678">
    <property type="entry name" value="GROWTH INHIBITION AND DIFFERENTIATION RELATED PROTEIN 88"/>
    <property type="match status" value="1"/>
</dbReference>
<dbReference type="GO" id="GO:0003676">
    <property type="term" value="F:nucleic acid binding"/>
    <property type="evidence" value="ECO:0007669"/>
    <property type="project" value="InterPro"/>
</dbReference>
<dbReference type="EMBL" id="KQ971307">
    <property type="protein sequence ID" value="EFA11165.2"/>
    <property type="molecule type" value="Genomic_DNA"/>
</dbReference>